<evidence type="ECO:0000313" key="1">
    <source>
        <dbReference type="EMBL" id="BAE46340.1"/>
    </source>
</evidence>
<accession>Q3L8X3</accession>
<name>Q3L8X3_RHOE4</name>
<dbReference type="Proteomes" id="UP000002204">
    <property type="component" value="Plasmid pREC1"/>
</dbReference>
<gene>
    <name evidence="1" type="ordered locus">RER_pREC1-00990</name>
</gene>
<evidence type="ECO:0000313" key="2">
    <source>
        <dbReference type="Proteomes" id="UP000002204"/>
    </source>
</evidence>
<reference evidence="2" key="1">
    <citation type="submission" date="2005-03" db="EMBL/GenBank/DDBJ databases">
        <title>Comparison of the complete genome sequences of Rhodococcus erythropolis PR4 and Rhodococcus opacus B4.</title>
        <authorList>
            <person name="Takarada H."/>
            <person name="Sekine M."/>
            <person name="Hosoyama A."/>
            <person name="Yamada R."/>
            <person name="Fujisawa T."/>
            <person name="Omata S."/>
            <person name="Shimizu A."/>
            <person name="Tsukatani N."/>
            <person name="Tanikawa S."/>
            <person name="Fujita N."/>
            <person name="Harayama S."/>
        </authorList>
    </citation>
    <scope>NUCLEOTIDE SEQUENCE [LARGE SCALE GENOMIC DNA]</scope>
    <source>
        <strain evidence="2">PR4 / NBRC 100887</strain>
        <plasmid evidence="2">pREC1</plasmid>
    </source>
</reference>
<dbReference type="KEGG" id="rer:RER_pREC1-00990"/>
<keyword evidence="1" id="KW-0614">Plasmid</keyword>
<reference evidence="1 2" key="2">
    <citation type="journal article" date="2006" name="Environ. Microbiol.">
        <title>Sequence analysis of three plasmids harboured in Rhodococcus erythropolis strain PR4.</title>
        <authorList>
            <person name="Sekine M."/>
            <person name="Tanikawa S."/>
            <person name="Omata S."/>
            <person name="Saito M."/>
            <person name="Fujisawa T."/>
            <person name="Tsukatani N."/>
            <person name="Tajima T."/>
            <person name="Sekigawa T."/>
            <person name="Kosugi H."/>
            <person name="Matsuo Y."/>
            <person name="Nishiko R."/>
            <person name="Imamura K."/>
            <person name="Ito M."/>
            <person name="Narita H."/>
            <person name="Tago S."/>
            <person name="Fujita N."/>
            <person name="Harayama S."/>
        </authorList>
    </citation>
    <scope>NUCLEOTIDE SEQUENCE [LARGE SCALE GENOMIC DNA]</scope>
    <source>
        <strain evidence="2">PR4 / NBRC 100887</strain>
        <plasmid evidence="1 2">pREC1</plasmid>
    </source>
</reference>
<dbReference type="AlphaFoldDB" id="Q3L8X3"/>
<dbReference type="RefSeq" id="WP_011331244.1">
    <property type="nucleotide sequence ID" value="NC_007486.1"/>
</dbReference>
<sequence>MHSTHDFIVNGVITSSPDVARAELAGEETDNRKAVKVFDLHAICEASDALGGLFRADGEFTEAIAEHCACGEVDVFVALLQALSDYDNAAALLSHHIETDQCEAKHPNAAEVQAAAA</sequence>
<geneLocation type="plasmid" evidence="1 2">
    <name>pREC1</name>
</geneLocation>
<dbReference type="EMBL" id="AP008932">
    <property type="protein sequence ID" value="BAE46340.1"/>
    <property type="molecule type" value="Genomic_DNA"/>
</dbReference>
<dbReference type="HOGENOM" id="CLU_2083022_0_0_11"/>
<organism evidence="1 2">
    <name type="scientific">Rhodococcus erythropolis (strain PR4 / NBRC 100887)</name>
    <dbReference type="NCBI Taxonomy" id="234621"/>
    <lineage>
        <taxon>Bacteria</taxon>
        <taxon>Bacillati</taxon>
        <taxon>Actinomycetota</taxon>
        <taxon>Actinomycetes</taxon>
        <taxon>Mycobacteriales</taxon>
        <taxon>Nocardiaceae</taxon>
        <taxon>Rhodococcus</taxon>
        <taxon>Rhodococcus erythropolis group</taxon>
    </lineage>
</organism>
<proteinExistence type="predicted"/>
<protein>
    <submittedName>
        <fullName evidence="1">Uncharacterized protein</fullName>
    </submittedName>
</protein>
<dbReference type="eggNOG" id="ENOG5031GMS">
    <property type="taxonomic scope" value="Bacteria"/>
</dbReference>